<reference evidence="1 2" key="1">
    <citation type="journal article" date="2018" name="Genome Biol. Evol.">
        <title>Multiple Roots of Fruiting Body Formation in Amoebozoa.</title>
        <authorList>
            <person name="Hillmann F."/>
            <person name="Forbes G."/>
            <person name="Novohradska S."/>
            <person name="Ferling I."/>
            <person name="Riege K."/>
            <person name="Groth M."/>
            <person name="Westermann M."/>
            <person name="Marz M."/>
            <person name="Spaller T."/>
            <person name="Winckler T."/>
            <person name="Schaap P."/>
            <person name="Glockner G."/>
        </authorList>
    </citation>
    <scope>NUCLEOTIDE SEQUENCE [LARGE SCALE GENOMIC DNA]</scope>
    <source>
        <strain evidence="1 2">Jena</strain>
    </source>
</reference>
<evidence type="ECO:0000313" key="1">
    <source>
        <dbReference type="EMBL" id="PRP87450.1"/>
    </source>
</evidence>
<evidence type="ECO:0000313" key="2">
    <source>
        <dbReference type="Proteomes" id="UP000241769"/>
    </source>
</evidence>
<dbReference type="AlphaFoldDB" id="A0A2P6NU50"/>
<comment type="caution">
    <text evidence="1">The sequence shown here is derived from an EMBL/GenBank/DDBJ whole genome shotgun (WGS) entry which is preliminary data.</text>
</comment>
<dbReference type="InParanoid" id="A0A2P6NU50"/>
<organism evidence="1 2">
    <name type="scientific">Planoprotostelium fungivorum</name>
    <dbReference type="NCBI Taxonomy" id="1890364"/>
    <lineage>
        <taxon>Eukaryota</taxon>
        <taxon>Amoebozoa</taxon>
        <taxon>Evosea</taxon>
        <taxon>Variosea</taxon>
        <taxon>Cavosteliida</taxon>
        <taxon>Cavosteliaceae</taxon>
        <taxon>Planoprotostelium</taxon>
    </lineage>
</organism>
<dbReference type="Proteomes" id="UP000241769">
    <property type="component" value="Unassembled WGS sequence"/>
</dbReference>
<name>A0A2P6NU50_9EUKA</name>
<accession>A0A2P6NU50</accession>
<sequence>MASGGGRAPRIFDHLFNRCIMWTDTQGKFMPLTGNSLALNVSAITVPFAGKRSCIGFDVLAASLNVPSYVTERRINCAGQPRLTVLQISDSKREGKVSFQLWCPYDRNPAQNDPRHFETRLMIRCGELS</sequence>
<dbReference type="EMBL" id="MDYQ01000020">
    <property type="protein sequence ID" value="PRP87450.1"/>
    <property type="molecule type" value="Genomic_DNA"/>
</dbReference>
<gene>
    <name evidence="1" type="ORF">PROFUN_00661</name>
</gene>
<protein>
    <submittedName>
        <fullName evidence="1">Uncharacterized protein</fullName>
    </submittedName>
</protein>
<proteinExistence type="predicted"/>
<keyword evidence="2" id="KW-1185">Reference proteome</keyword>